<dbReference type="Pfam" id="PF08641">
    <property type="entry name" value="Mis14"/>
    <property type="match status" value="1"/>
</dbReference>
<gene>
    <name evidence="3" type="ORF">ONZ51_g9277</name>
</gene>
<dbReference type="PANTHER" id="PTHR18444:SF9">
    <property type="entry name" value="UPF0538 PROTEIN C2ORF76"/>
    <property type="match status" value="1"/>
</dbReference>
<keyword evidence="2" id="KW-0175">Coiled coil</keyword>
<evidence type="ECO:0000256" key="1">
    <source>
        <dbReference type="ARBA" id="ARBA00007176"/>
    </source>
</evidence>
<organism evidence="3 4">
    <name type="scientific">Trametes cubensis</name>
    <dbReference type="NCBI Taxonomy" id="1111947"/>
    <lineage>
        <taxon>Eukaryota</taxon>
        <taxon>Fungi</taxon>
        <taxon>Dikarya</taxon>
        <taxon>Basidiomycota</taxon>
        <taxon>Agaricomycotina</taxon>
        <taxon>Agaricomycetes</taxon>
        <taxon>Polyporales</taxon>
        <taxon>Polyporaceae</taxon>
        <taxon>Trametes</taxon>
    </lineage>
</organism>
<dbReference type="AlphaFoldDB" id="A0AAD7TP61"/>
<dbReference type="InterPro" id="IPR013950">
    <property type="entry name" value="Mis14/Nsl1"/>
</dbReference>
<evidence type="ECO:0000313" key="4">
    <source>
        <dbReference type="Proteomes" id="UP001215151"/>
    </source>
</evidence>
<dbReference type="GO" id="GO:0000776">
    <property type="term" value="C:kinetochore"/>
    <property type="evidence" value="ECO:0007669"/>
    <property type="project" value="InterPro"/>
</dbReference>
<accession>A0AAD7TP61</accession>
<dbReference type="EMBL" id="JAPEVG010000310">
    <property type="protein sequence ID" value="KAJ8469009.1"/>
    <property type="molecule type" value="Genomic_DNA"/>
</dbReference>
<comment type="similarity">
    <text evidence="1">Belongs to the UPF0538 family.</text>
</comment>
<feature type="coiled-coil region" evidence="2">
    <location>
        <begin position="310"/>
        <end position="346"/>
    </location>
</feature>
<dbReference type="GO" id="GO:0000070">
    <property type="term" value="P:mitotic sister chromatid segregation"/>
    <property type="evidence" value="ECO:0007669"/>
    <property type="project" value="InterPro"/>
</dbReference>
<keyword evidence="4" id="KW-1185">Reference proteome</keyword>
<sequence length="394" mass="45372">MSSDDVPVNLAVPKTDATLTVRVIKSFEYRTEKSLILHHVNLETTTVGQLKETRYKPWLSVVAIQTQPAWKPYRNVTLDTIKLYTKAHGAKTTNLIINLDHDEWIFEDDSKTLAEMGLGRIRDPYTIRTGNDLTVLSTENESEVSFFNRQLYEDFKQHPDTRAADAQPPYLLFGLHNLFHLGLHNALLMEAQREDLPRISVETLDDWRRIKRNYTIAALTALDEQLSGSSSTEDREALLAHLHRFIDKTFEMARPNVRVNGQNLEEINEDEEDMEPFDEGFDRHIWSLSDQSLRWDLQIAKERRTKPEEIEKQMRELLASQAELDAEEAAAMAEVAEENVQVEEDLPAEMHQRIEDIASQTFAIVEELKQAVPVQLERSERVKTVAAEINNLKL</sequence>
<protein>
    <submittedName>
        <fullName evidence="3">Uncharacterized protein</fullName>
    </submittedName>
</protein>
<evidence type="ECO:0000313" key="3">
    <source>
        <dbReference type="EMBL" id="KAJ8469009.1"/>
    </source>
</evidence>
<dbReference type="Pfam" id="PF10209">
    <property type="entry name" value="DUF2340"/>
    <property type="match status" value="1"/>
</dbReference>
<evidence type="ECO:0000256" key="2">
    <source>
        <dbReference type="SAM" id="Coils"/>
    </source>
</evidence>
<proteinExistence type="inferred from homology"/>
<dbReference type="PANTHER" id="PTHR18444">
    <property type="entry name" value="UPF0538 FAMILY MEMBER"/>
    <property type="match status" value="1"/>
</dbReference>
<reference evidence="3" key="1">
    <citation type="submission" date="2022-11" db="EMBL/GenBank/DDBJ databases">
        <title>Genome Sequence of Cubamyces cubensis.</title>
        <authorList>
            <person name="Buettner E."/>
        </authorList>
    </citation>
    <scope>NUCLEOTIDE SEQUENCE</scope>
    <source>
        <strain evidence="3">MPL-01</strain>
    </source>
</reference>
<dbReference type="Proteomes" id="UP001215151">
    <property type="component" value="Unassembled WGS sequence"/>
</dbReference>
<name>A0AAD7TP61_9APHY</name>
<comment type="caution">
    <text evidence="3">The sequence shown here is derived from an EMBL/GenBank/DDBJ whole genome shotgun (WGS) entry which is preliminary data.</text>
</comment>
<dbReference type="InterPro" id="IPR018794">
    <property type="entry name" value="UPF0538"/>
</dbReference>